<sequence>MPNKLPLVSVVIPTHNRFALLCRAVNSVLAQSYESLECIVVDDGSTDGTCDLLSKIKDPRLVYLRHETPRYASAARNTGIERASGEYIAFLDDDDEWMPSKLEKQIACMQAAPEKVGMVYCWAKVCDGKGDVVRNYEPTIKGNVFSQVLDEQRIGNCSTLLVKKNIVEQVGGFDESLPRGNDGDFIRRVTLHYDVDFVPELLIKYVINHGYQRITRSDETGIRHGIFCQKDKLEKFKNELAAYPQQTAIIYAFIGHHYCQLKELGIAIRWYAKAIGKAPFCMRIYRLLFRGLKARVVK</sequence>
<dbReference type="EMBL" id="UOFO01000149">
    <property type="protein sequence ID" value="VAW88624.1"/>
    <property type="molecule type" value="Genomic_DNA"/>
</dbReference>
<keyword evidence="2" id="KW-0808">Transferase</keyword>
<proteinExistence type="predicted"/>
<evidence type="ECO:0000259" key="1">
    <source>
        <dbReference type="Pfam" id="PF00535"/>
    </source>
</evidence>
<dbReference type="InterPro" id="IPR001173">
    <property type="entry name" value="Glyco_trans_2-like"/>
</dbReference>
<dbReference type="CDD" id="cd00761">
    <property type="entry name" value="Glyco_tranf_GTA_type"/>
    <property type="match status" value="1"/>
</dbReference>
<dbReference type="Pfam" id="PF00535">
    <property type="entry name" value="Glycos_transf_2"/>
    <property type="match status" value="1"/>
</dbReference>
<reference evidence="2" key="1">
    <citation type="submission" date="2018-06" db="EMBL/GenBank/DDBJ databases">
        <authorList>
            <person name="Zhirakovskaya E."/>
        </authorList>
    </citation>
    <scope>NUCLEOTIDE SEQUENCE</scope>
</reference>
<evidence type="ECO:0000313" key="2">
    <source>
        <dbReference type="EMBL" id="VAW88624.1"/>
    </source>
</evidence>
<name>A0A3B1A4H0_9ZZZZ</name>
<dbReference type="PANTHER" id="PTHR22916:SF3">
    <property type="entry name" value="UDP-GLCNAC:BETAGAL BETA-1,3-N-ACETYLGLUCOSAMINYLTRANSFERASE-LIKE PROTEIN 1"/>
    <property type="match status" value="1"/>
</dbReference>
<dbReference type="AlphaFoldDB" id="A0A3B1A4H0"/>
<feature type="domain" description="Glycosyltransferase 2-like" evidence="1">
    <location>
        <begin position="9"/>
        <end position="115"/>
    </location>
</feature>
<dbReference type="InterPro" id="IPR029044">
    <property type="entry name" value="Nucleotide-diphossugar_trans"/>
</dbReference>
<dbReference type="GO" id="GO:0016758">
    <property type="term" value="F:hexosyltransferase activity"/>
    <property type="evidence" value="ECO:0007669"/>
    <property type="project" value="UniProtKB-ARBA"/>
</dbReference>
<dbReference type="Gene3D" id="3.90.550.10">
    <property type="entry name" value="Spore Coat Polysaccharide Biosynthesis Protein SpsA, Chain A"/>
    <property type="match status" value="1"/>
</dbReference>
<dbReference type="SUPFAM" id="SSF53448">
    <property type="entry name" value="Nucleotide-diphospho-sugar transferases"/>
    <property type="match status" value="1"/>
</dbReference>
<organism evidence="2">
    <name type="scientific">hydrothermal vent metagenome</name>
    <dbReference type="NCBI Taxonomy" id="652676"/>
    <lineage>
        <taxon>unclassified sequences</taxon>
        <taxon>metagenomes</taxon>
        <taxon>ecological metagenomes</taxon>
    </lineage>
</organism>
<gene>
    <name evidence="2" type="ORF">MNBD_GAMMA16-1166</name>
</gene>
<dbReference type="PANTHER" id="PTHR22916">
    <property type="entry name" value="GLYCOSYLTRANSFERASE"/>
    <property type="match status" value="1"/>
</dbReference>
<accession>A0A3B1A4H0</accession>
<protein>
    <submittedName>
        <fullName evidence="2">Glycosyl transferase, family 2</fullName>
    </submittedName>
</protein>